<feature type="region of interest" description="Disordered" evidence="1">
    <location>
        <begin position="22"/>
        <end position="100"/>
    </location>
</feature>
<feature type="signal peptide" evidence="2">
    <location>
        <begin position="1"/>
        <end position="24"/>
    </location>
</feature>
<evidence type="ECO:0000313" key="3">
    <source>
        <dbReference type="EMBL" id="MFD2215072.1"/>
    </source>
</evidence>
<sequence>MRKKWLLTLSGSLLAAMIVTGCTADDEDPAPPENTPTEENGEMDTEQPLEDAGENVEEGLEEGGDMMEEGANEGENMLEEGTDEANDMMEEGNNNEDENQ</sequence>
<dbReference type="EMBL" id="JBHUIK010000003">
    <property type="protein sequence ID" value="MFD2215072.1"/>
    <property type="molecule type" value="Genomic_DNA"/>
</dbReference>
<dbReference type="RefSeq" id="WP_247346630.1">
    <property type="nucleotide sequence ID" value="NZ_CP095550.1"/>
</dbReference>
<feature type="chain" id="PRO_5045419292" description="DNA primase" evidence="2">
    <location>
        <begin position="25"/>
        <end position="100"/>
    </location>
</feature>
<protein>
    <recommendedName>
        <fullName evidence="5">DNA primase</fullName>
    </recommendedName>
</protein>
<keyword evidence="2" id="KW-0732">Signal</keyword>
<dbReference type="PROSITE" id="PS51257">
    <property type="entry name" value="PROKAR_LIPOPROTEIN"/>
    <property type="match status" value="1"/>
</dbReference>
<evidence type="ECO:0000313" key="4">
    <source>
        <dbReference type="Proteomes" id="UP001597318"/>
    </source>
</evidence>
<evidence type="ECO:0000256" key="1">
    <source>
        <dbReference type="SAM" id="MobiDB-lite"/>
    </source>
</evidence>
<evidence type="ECO:0000256" key="2">
    <source>
        <dbReference type="SAM" id="SignalP"/>
    </source>
</evidence>
<reference evidence="4" key="1">
    <citation type="journal article" date="2019" name="Int. J. Syst. Evol. Microbiol.">
        <title>The Global Catalogue of Microorganisms (GCM) 10K type strain sequencing project: providing services to taxonomists for standard genome sequencing and annotation.</title>
        <authorList>
            <consortium name="The Broad Institute Genomics Platform"/>
            <consortium name="The Broad Institute Genome Sequencing Center for Infectious Disease"/>
            <person name="Wu L."/>
            <person name="Ma J."/>
        </authorList>
    </citation>
    <scope>NUCLEOTIDE SEQUENCE [LARGE SCALE GENOMIC DNA]</scope>
    <source>
        <strain evidence="4">CGMCC 1.15474</strain>
    </source>
</reference>
<dbReference type="Proteomes" id="UP001597318">
    <property type="component" value="Unassembled WGS sequence"/>
</dbReference>
<keyword evidence="4" id="KW-1185">Reference proteome</keyword>
<feature type="compositionally biased region" description="Acidic residues" evidence="1">
    <location>
        <begin position="39"/>
        <end position="100"/>
    </location>
</feature>
<name>A0ABW5BYD0_9BACI</name>
<accession>A0ABW5BYD0</accession>
<comment type="caution">
    <text evidence="3">The sequence shown here is derived from an EMBL/GenBank/DDBJ whole genome shotgun (WGS) entry which is preliminary data.</text>
</comment>
<proteinExistence type="predicted"/>
<organism evidence="3 4">
    <name type="scientific">Metabacillus endolithicus</name>
    <dbReference type="NCBI Taxonomy" id="1535204"/>
    <lineage>
        <taxon>Bacteria</taxon>
        <taxon>Bacillati</taxon>
        <taxon>Bacillota</taxon>
        <taxon>Bacilli</taxon>
        <taxon>Bacillales</taxon>
        <taxon>Bacillaceae</taxon>
        <taxon>Metabacillus</taxon>
    </lineage>
</organism>
<evidence type="ECO:0008006" key="5">
    <source>
        <dbReference type="Google" id="ProtNLM"/>
    </source>
</evidence>
<gene>
    <name evidence="3" type="ORF">ACFSKK_15385</name>
</gene>